<evidence type="ECO:0000256" key="7">
    <source>
        <dbReference type="ARBA" id="ARBA00022759"/>
    </source>
</evidence>
<dbReference type="SMART" id="SM00949">
    <property type="entry name" value="PAZ"/>
    <property type="match status" value="1"/>
</dbReference>
<feature type="region of interest" description="Disordered" evidence="16">
    <location>
        <begin position="1139"/>
        <end position="1189"/>
    </location>
</feature>
<dbReference type="Pfam" id="PF04851">
    <property type="entry name" value="ResIII"/>
    <property type="match status" value="1"/>
</dbReference>
<dbReference type="InterPro" id="IPR014001">
    <property type="entry name" value="Helicase_ATP-bd"/>
</dbReference>
<feature type="domain" description="Helicase C-terminal" evidence="20">
    <location>
        <begin position="375"/>
        <end position="542"/>
    </location>
</feature>
<dbReference type="Pfam" id="PF00636">
    <property type="entry name" value="Ribonuclease_3"/>
    <property type="match status" value="2"/>
</dbReference>
<organism evidence="22">
    <name type="scientific">Nematostella vectensis</name>
    <name type="common">Starlet sea anemone</name>
    <dbReference type="NCBI Taxonomy" id="45351"/>
    <lineage>
        <taxon>Eukaryota</taxon>
        <taxon>Metazoa</taxon>
        <taxon>Cnidaria</taxon>
        <taxon>Anthozoa</taxon>
        <taxon>Hexacorallia</taxon>
        <taxon>Actiniaria</taxon>
        <taxon>Edwardsiidae</taxon>
        <taxon>Nematostella</taxon>
    </lineage>
</organism>
<dbReference type="Gene3D" id="3.30.160.380">
    <property type="entry name" value="Dicer dimerisation domain"/>
    <property type="match status" value="1"/>
</dbReference>
<evidence type="ECO:0000256" key="1">
    <source>
        <dbReference type="ARBA" id="ARBA00001936"/>
    </source>
</evidence>
<keyword evidence="3" id="KW-0540">Nuclease</keyword>
<reference evidence="22" key="1">
    <citation type="journal article" date="2013" name="Mol. Biol. Evol.">
        <title>The Evolution of MicroRNA Pathway Protein Components in Cnidaria.</title>
        <authorList>
            <person name="Moran Y."/>
            <person name="Praher D."/>
            <person name="Fredman D."/>
            <person name="Technau U."/>
        </authorList>
    </citation>
    <scope>NUCLEOTIDE SEQUENCE</scope>
</reference>
<keyword evidence="5" id="KW-0677">Repeat</keyword>
<dbReference type="SMART" id="SM00487">
    <property type="entry name" value="DEXDc"/>
    <property type="match status" value="1"/>
</dbReference>
<feature type="compositionally biased region" description="Basic and acidic residues" evidence="16">
    <location>
        <begin position="1166"/>
        <end position="1186"/>
    </location>
</feature>
<dbReference type="Gene3D" id="2.170.260.10">
    <property type="entry name" value="paz domain"/>
    <property type="match status" value="1"/>
</dbReference>
<dbReference type="InterPro" id="IPR048513">
    <property type="entry name" value="Dicer_PBD"/>
</dbReference>
<keyword evidence="7" id="KW-0255">Endonuclease</keyword>
<comment type="cofactor">
    <cofactor evidence="2">
        <name>Mg(2+)</name>
        <dbReference type="ChEBI" id="CHEBI:18420"/>
    </cofactor>
</comment>
<feature type="domain" description="Helicase ATP-binding" evidence="19">
    <location>
        <begin position="32"/>
        <end position="207"/>
    </location>
</feature>
<evidence type="ECO:0000256" key="14">
    <source>
        <dbReference type="ARBA" id="ARBA00035116"/>
    </source>
</evidence>
<keyword evidence="8" id="KW-0378">Hydrolase</keyword>
<dbReference type="PANTHER" id="PTHR14950">
    <property type="entry name" value="DICER-RELATED"/>
    <property type="match status" value="1"/>
</dbReference>
<dbReference type="FunFam" id="3.40.50.300:FF:000628">
    <property type="entry name" value="Endoribonuclease Dicer"/>
    <property type="match status" value="1"/>
</dbReference>
<dbReference type="CDD" id="cd00593">
    <property type="entry name" value="RIBOc"/>
    <property type="match status" value="2"/>
</dbReference>
<dbReference type="InterPro" id="IPR006935">
    <property type="entry name" value="Helicase/UvrB_N"/>
</dbReference>
<dbReference type="Pfam" id="PF20930">
    <property type="entry name" value="Dicer_PBD"/>
    <property type="match status" value="1"/>
</dbReference>
<comment type="similarity">
    <text evidence="14 15">Belongs to the helicase family. Dicer subfamily.</text>
</comment>
<evidence type="ECO:0000256" key="5">
    <source>
        <dbReference type="ARBA" id="ARBA00022737"/>
    </source>
</evidence>
<dbReference type="PROSITE" id="PS50142">
    <property type="entry name" value="RNASE_3_2"/>
    <property type="match status" value="2"/>
</dbReference>
<dbReference type="PROSITE" id="PS51327">
    <property type="entry name" value="DICER_DSRBF"/>
    <property type="match status" value="1"/>
</dbReference>
<dbReference type="CDD" id="cd18034">
    <property type="entry name" value="DEXHc_dicer"/>
    <property type="match status" value="1"/>
</dbReference>
<dbReference type="GO" id="GO:0004386">
    <property type="term" value="F:helicase activity"/>
    <property type="evidence" value="ECO:0007669"/>
    <property type="project" value="UniProtKB-KW"/>
</dbReference>
<feature type="domain" description="RNase III" evidence="17">
    <location>
        <begin position="1268"/>
        <end position="1426"/>
    </location>
</feature>
<dbReference type="InterPro" id="IPR027417">
    <property type="entry name" value="P-loop_NTPase"/>
</dbReference>
<evidence type="ECO:0000256" key="4">
    <source>
        <dbReference type="ARBA" id="ARBA00022723"/>
    </source>
</evidence>
<dbReference type="InterPro" id="IPR003100">
    <property type="entry name" value="PAZ_dom"/>
</dbReference>
<keyword evidence="9" id="KW-0347">Helicase</keyword>
<keyword evidence="10" id="KW-0067">ATP-binding</keyword>
<feature type="compositionally biased region" description="Acidic residues" evidence="16">
    <location>
        <begin position="654"/>
        <end position="664"/>
    </location>
</feature>
<comment type="cofactor">
    <cofactor evidence="1">
        <name>Mn(2+)</name>
        <dbReference type="ChEBI" id="CHEBI:29035"/>
    </cofactor>
</comment>
<dbReference type="Pfam" id="PF20932">
    <property type="entry name" value="Dicer_dsRBD"/>
    <property type="match status" value="1"/>
</dbReference>
<feature type="domain" description="RNase III" evidence="17">
    <location>
        <begin position="1023"/>
        <end position="1211"/>
    </location>
</feature>
<dbReference type="Pfam" id="PF02170">
    <property type="entry name" value="PAZ"/>
    <property type="match status" value="1"/>
</dbReference>
<dbReference type="InterPro" id="IPR001650">
    <property type="entry name" value="Helicase_C-like"/>
</dbReference>
<dbReference type="PROSITE" id="PS51192">
    <property type="entry name" value="HELICASE_ATP_BIND_1"/>
    <property type="match status" value="1"/>
</dbReference>
<dbReference type="GO" id="GO:0030422">
    <property type="term" value="P:siRNA processing"/>
    <property type="evidence" value="ECO:0007669"/>
    <property type="project" value="InterPro"/>
</dbReference>
<protein>
    <submittedName>
        <fullName evidence="22">Dicer 1</fullName>
    </submittedName>
</protein>
<dbReference type="InterPro" id="IPR038248">
    <property type="entry name" value="Dicer_dimer_sf"/>
</dbReference>
<evidence type="ECO:0000259" key="17">
    <source>
        <dbReference type="PROSITE" id="PS50142"/>
    </source>
</evidence>
<dbReference type="PROSITE" id="PS00517">
    <property type="entry name" value="RNASE_3_1"/>
    <property type="match status" value="1"/>
</dbReference>
<dbReference type="InterPro" id="IPR005034">
    <property type="entry name" value="Dicer_dimerisation"/>
</dbReference>
<feature type="region of interest" description="Disordered" evidence="16">
    <location>
        <begin position="647"/>
        <end position="677"/>
    </location>
</feature>
<dbReference type="GO" id="GO:0004525">
    <property type="term" value="F:ribonuclease III activity"/>
    <property type="evidence" value="ECO:0007669"/>
    <property type="project" value="InterPro"/>
</dbReference>
<evidence type="ECO:0000256" key="15">
    <source>
        <dbReference type="PROSITE-ProRule" id="PRU00657"/>
    </source>
</evidence>
<evidence type="ECO:0000259" key="18">
    <source>
        <dbReference type="PROSITE" id="PS50821"/>
    </source>
</evidence>
<dbReference type="InterPro" id="IPR036085">
    <property type="entry name" value="PAZ_dom_sf"/>
</dbReference>
<dbReference type="SUPFAM" id="SSF69065">
    <property type="entry name" value="RNase III domain-like"/>
    <property type="match status" value="2"/>
</dbReference>
<evidence type="ECO:0000259" key="19">
    <source>
        <dbReference type="PROSITE" id="PS51192"/>
    </source>
</evidence>
<keyword evidence="6" id="KW-0547">Nucleotide-binding</keyword>
<feature type="domain" description="PAZ" evidence="18">
    <location>
        <begin position="822"/>
        <end position="937"/>
    </location>
</feature>
<dbReference type="Gene3D" id="1.10.1520.10">
    <property type="entry name" value="Ribonuclease III domain"/>
    <property type="match status" value="2"/>
</dbReference>
<evidence type="ECO:0000256" key="12">
    <source>
        <dbReference type="ARBA" id="ARBA00023158"/>
    </source>
</evidence>
<dbReference type="PROSITE" id="PS51194">
    <property type="entry name" value="HELICASE_CTER"/>
    <property type="match status" value="1"/>
</dbReference>
<dbReference type="FunFam" id="1.10.1520.10:FF:000005">
    <property type="entry name" value="Putative endoribonuclease dicer"/>
    <property type="match status" value="1"/>
</dbReference>
<keyword evidence="11" id="KW-0460">Magnesium</keyword>
<sequence>MSSDEEELSDAKGEAESKLLDGLTPRPYQSELVRIALEKNIIVCLGTGTGKTFISVMLIKELSFQVRKSRKEGGKRTFFLVNTVPLAKQQKEVIAKNTDLKVKEFIGDMGVDFWSDEQWKKELDDNQVLVMTAQIFLDLLGHARLRLSDVNLIVFDECHHARKGHPYKQIMGYFEESDYPRILGLTASIINTKETHKMEQLICELEATMRAACQTSDDITVSQFATRPEEIIYPYSNDKTEVEQDLNQLLVETVLNPWQEFVDDLRASGQKEVLKGVKSLISDCRQILDEMGASAANRVAEYFLKDLERVQGLVVANDDVIWLYQYCATQLRRFREIYSVHTIAHEVSEEDDLTHLLPKAKALVEILKQYGNPQASTPDISLCGIVFVERRYTAKILCEQLNIIATRDPSLEFIKCDFVVGHGASGINSSSDTQMGSTKQEKVLKMFRKHQINLLVATSVVEEGLDVPKCNFVVRFDFPQNFRSYVQSKGRARAKNSAFIVLVEDKDSEWAGLEVERYQETENYLQEKCQGRPLPTSEECEQANEDQYLQPYVTSLGARLTQRNSLSFLLSYCSKLPGDQYTRLMPEIITEEVEGAFRSTLMLPINCPLRDTIEGIVMPRKMLSRQAAAYEACKRLHQMGELDDNLRPVVSLSEESDEGTESEDDGKSKGKTGTKKRRRCYNRKIPDVLKESLPTAGAAYWFYSIDIKSPETRRAPVELGTLWNMGIMLRKPLPAIRRFQLFLDSGPVIVSIKPCDSTPTPSVPGFHLRIIEAFSRCLLSRALRMPLEVTADKLHGYHVVLLDSACKGIDLARMRDVERQMEKIDLPIRDQDALDSLASGDTIITPKHREKQQRYVLERVCPELNPTSPFPDRSKARTYAEYYEKTYDCHITDMHQPLLQVRNMSERINFLVNRKKQSRKKSNHVVHFIPELCSHDAIPASLLSNAQILPSVLHRMTSFLLAVELREKIKSKSDVIDEACAPENTLSVIGGVPASVIGRSLSPLRKKRSPPRVRSYDLFDKEFQEISQSLQAMFSNERTVLLHPDSELLLQALTTKSAGDAFDLERLEMLGDAFLKQAVSIFLYCCYKDGDEGKLTKRKTSQLSNRALYRVACRLGLPEYLQNTQLDRVSWTTPSLQAAEVEPVGSPGKSQKTASNKRCQSASRQPENRPEMSTLEKPETARDKALHQSIPDKSVADSVEALIGAYLTTCGYQGALHFLDWLGVKVLPESPMSTDGPRASSKYSIFTRPTITEYNSNPQVLKRFAVQLQGFENRIGYEFSNKLYLIQALTHASYSQNRLTDCYQRLEFLGDALLDFLVTELIYSRNTNLDPGELTDLRQALVNNNIFAEIAVKHGFNKSLFQMSPEWFNKIGVFVDHVKEREARGIQISKDPFLTLSNDDEEGIEAPKVLGDIFESVAGAIFLDSGMDLVLTWRVYYRMLKPYIDAYSADVPKNPVRLIHEKDADALFSEAKVLPSGKVECSLTVYWGNFQGRAANKRNAKMAASKLALSALQPSR</sequence>
<keyword evidence="13" id="KW-0464">Manganese</keyword>
<dbReference type="Gene3D" id="3.30.160.20">
    <property type="match status" value="1"/>
</dbReference>
<dbReference type="CDD" id="cd15903">
    <property type="entry name" value="Dicer_PBD"/>
    <property type="match status" value="1"/>
</dbReference>
<keyword evidence="12" id="KW-0943">RNA-mediated gene silencing</keyword>
<evidence type="ECO:0000259" key="20">
    <source>
        <dbReference type="PROSITE" id="PS51194"/>
    </source>
</evidence>
<evidence type="ECO:0000256" key="2">
    <source>
        <dbReference type="ARBA" id="ARBA00001946"/>
    </source>
</evidence>
<dbReference type="Pfam" id="PF03368">
    <property type="entry name" value="Dicer_dimer"/>
    <property type="match status" value="1"/>
</dbReference>
<evidence type="ECO:0000256" key="3">
    <source>
        <dbReference type="ARBA" id="ARBA00022722"/>
    </source>
</evidence>
<evidence type="ECO:0000256" key="11">
    <source>
        <dbReference type="ARBA" id="ARBA00022842"/>
    </source>
</evidence>
<accession>U3MHS9</accession>
<dbReference type="SMART" id="SM00490">
    <property type="entry name" value="HELICc"/>
    <property type="match status" value="1"/>
</dbReference>
<dbReference type="GO" id="GO:0003723">
    <property type="term" value="F:RNA binding"/>
    <property type="evidence" value="ECO:0007669"/>
    <property type="project" value="UniProtKB-UniRule"/>
</dbReference>
<dbReference type="InterPro" id="IPR000999">
    <property type="entry name" value="RNase_III_dom"/>
</dbReference>
<dbReference type="GO" id="GO:0031054">
    <property type="term" value="P:pre-miRNA processing"/>
    <property type="evidence" value="ECO:0007669"/>
    <property type="project" value="InterPro"/>
</dbReference>
<evidence type="ECO:0000313" key="22">
    <source>
        <dbReference type="EMBL" id="AGW15597.1"/>
    </source>
</evidence>
<dbReference type="SMART" id="SM00535">
    <property type="entry name" value="RIBOc"/>
    <property type="match status" value="2"/>
</dbReference>
<dbReference type="HOGENOM" id="CLU_1215849_0_0_1"/>
<evidence type="ECO:0000256" key="10">
    <source>
        <dbReference type="ARBA" id="ARBA00022840"/>
    </source>
</evidence>
<evidence type="ECO:0000256" key="8">
    <source>
        <dbReference type="ARBA" id="ARBA00022801"/>
    </source>
</evidence>
<keyword evidence="15" id="KW-0694">RNA-binding</keyword>
<dbReference type="PANTHER" id="PTHR14950:SF37">
    <property type="entry name" value="ENDORIBONUCLEASE DICER"/>
    <property type="match status" value="1"/>
</dbReference>
<evidence type="ECO:0000259" key="21">
    <source>
        <dbReference type="PROSITE" id="PS51327"/>
    </source>
</evidence>
<evidence type="ECO:0000256" key="16">
    <source>
        <dbReference type="SAM" id="MobiDB-lite"/>
    </source>
</evidence>
<evidence type="ECO:0000256" key="13">
    <source>
        <dbReference type="ARBA" id="ARBA00023211"/>
    </source>
</evidence>
<dbReference type="Gene3D" id="3.40.50.300">
    <property type="entry name" value="P-loop containing nucleotide triphosphate hydrolases"/>
    <property type="match status" value="2"/>
</dbReference>
<evidence type="ECO:0000256" key="9">
    <source>
        <dbReference type="ARBA" id="ARBA00022806"/>
    </source>
</evidence>
<dbReference type="Pfam" id="PF00271">
    <property type="entry name" value="Helicase_C"/>
    <property type="match status" value="1"/>
</dbReference>
<proteinExistence type="evidence at transcript level"/>
<dbReference type="PROSITE" id="PS50821">
    <property type="entry name" value="PAZ"/>
    <property type="match status" value="1"/>
</dbReference>
<feature type="compositionally biased region" description="Polar residues" evidence="16">
    <location>
        <begin position="1148"/>
        <end position="1165"/>
    </location>
</feature>
<dbReference type="SUPFAM" id="SSF101690">
    <property type="entry name" value="PAZ domain"/>
    <property type="match status" value="1"/>
</dbReference>
<feature type="domain" description="Dicer dsRNA-binding fold" evidence="21">
    <location>
        <begin position="565"/>
        <end position="656"/>
    </location>
</feature>
<dbReference type="InterPro" id="IPR036389">
    <property type="entry name" value="RNase_III_sf"/>
</dbReference>
<dbReference type="GO" id="GO:0046872">
    <property type="term" value="F:metal ion binding"/>
    <property type="evidence" value="ECO:0007669"/>
    <property type="project" value="UniProtKB-KW"/>
</dbReference>
<dbReference type="InterPro" id="IPR044441">
    <property type="entry name" value="DICER_DSRM"/>
</dbReference>
<name>U3MHS9_NEMVE</name>
<evidence type="ECO:0000256" key="6">
    <source>
        <dbReference type="ARBA" id="ARBA00022741"/>
    </source>
</evidence>
<keyword evidence="4" id="KW-0479">Metal-binding</keyword>
<dbReference type="GO" id="GO:0003677">
    <property type="term" value="F:DNA binding"/>
    <property type="evidence" value="ECO:0007669"/>
    <property type="project" value="InterPro"/>
</dbReference>
<dbReference type="EMBL" id="KF192064">
    <property type="protein sequence ID" value="AGW15597.1"/>
    <property type="molecule type" value="mRNA"/>
</dbReference>
<dbReference type="GO" id="GO:0005524">
    <property type="term" value="F:ATP binding"/>
    <property type="evidence" value="ECO:0007669"/>
    <property type="project" value="UniProtKB-KW"/>
</dbReference>
<dbReference type="SUPFAM" id="SSF52540">
    <property type="entry name" value="P-loop containing nucleoside triphosphate hydrolases"/>
    <property type="match status" value="1"/>
</dbReference>